<evidence type="ECO:0000313" key="2">
    <source>
        <dbReference type="Proteomes" id="UP000237481"/>
    </source>
</evidence>
<protein>
    <submittedName>
        <fullName evidence="1">Uncharacterized protein</fullName>
    </submittedName>
</protein>
<comment type="caution">
    <text evidence="1">The sequence shown here is derived from an EMBL/GenBank/DDBJ whole genome shotgun (WGS) entry which is preliminary data.</text>
</comment>
<keyword evidence="2" id="KW-1185">Reference proteome</keyword>
<dbReference type="AntiFam" id="ANF00180">
    <property type="entry name" value="Shadow ORF (opposite PGK1)"/>
</dbReference>
<dbReference type="AlphaFoldDB" id="A0A2S4KTJ6"/>
<gene>
    <name evidence="1" type="ORF">TPAR_06301</name>
</gene>
<organism evidence="1 2">
    <name type="scientific">Tolypocladium paradoxum</name>
    <dbReference type="NCBI Taxonomy" id="94208"/>
    <lineage>
        <taxon>Eukaryota</taxon>
        <taxon>Fungi</taxon>
        <taxon>Dikarya</taxon>
        <taxon>Ascomycota</taxon>
        <taxon>Pezizomycotina</taxon>
        <taxon>Sordariomycetes</taxon>
        <taxon>Hypocreomycetidae</taxon>
        <taxon>Hypocreales</taxon>
        <taxon>Ophiocordycipitaceae</taxon>
        <taxon>Tolypocladium</taxon>
    </lineage>
</organism>
<reference evidence="1 2" key="1">
    <citation type="submission" date="2018-01" db="EMBL/GenBank/DDBJ databases">
        <title>Harnessing the power of phylogenomics to disentangle the directionality and signatures of interkingdom host jumping in the parasitic fungal genus Tolypocladium.</title>
        <authorList>
            <person name="Quandt C.A."/>
            <person name="Patterson W."/>
            <person name="Spatafora J.W."/>
        </authorList>
    </citation>
    <scope>NUCLEOTIDE SEQUENCE [LARGE SCALE GENOMIC DNA]</scope>
    <source>
        <strain evidence="1 2">NRBC 100945</strain>
    </source>
</reference>
<dbReference type="EMBL" id="PKSG01000680">
    <property type="protein sequence ID" value="POR33511.1"/>
    <property type="molecule type" value="Genomic_DNA"/>
</dbReference>
<evidence type="ECO:0000313" key="1">
    <source>
        <dbReference type="EMBL" id="POR33511.1"/>
    </source>
</evidence>
<proteinExistence type="predicted"/>
<name>A0A2S4KTJ6_9HYPO</name>
<sequence>MRKPAAFWGRSTPTMEEWARWAVPNASSEDDVAQGSQALAERVNLGLVRLGLVAVLVLGAALLLDVESQVLEQHDGAVVGLGDNGLDLGADAVRGKGDLVAEQLLELRDDGLQRVLGVDLAVGAAEVGHEDDGLGAVVEGVLDGGDGADDALVVCDLLVFVEGDVEVDLNQDPLALEVDIGDGELASQRHLDGRWRK</sequence>
<dbReference type="Proteomes" id="UP000237481">
    <property type="component" value="Unassembled WGS sequence"/>
</dbReference>
<accession>A0A2S4KTJ6</accession>